<organism evidence="1">
    <name type="scientific">viral metagenome</name>
    <dbReference type="NCBI Taxonomy" id="1070528"/>
    <lineage>
        <taxon>unclassified sequences</taxon>
        <taxon>metagenomes</taxon>
        <taxon>organismal metagenomes</taxon>
    </lineage>
</organism>
<dbReference type="EMBL" id="MT142471">
    <property type="protein sequence ID" value="QJA81831.1"/>
    <property type="molecule type" value="Genomic_DNA"/>
</dbReference>
<dbReference type="AlphaFoldDB" id="A0A6M3IXU6"/>
<proteinExistence type="predicted"/>
<accession>A0A6M3IXU6</accession>
<protein>
    <recommendedName>
        <fullName evidence="3">Tail protein</fullName>
    </recommendedName>
</protein>
<sequence length="493" mass="51385">MANEQYPYSDLPEFTEANEDKNKITPLWANTYIRNTLNALKDELGSGPRGTAADLTTRLDLEHAGDGSHSLSLVLSENDIPDLPAYLKVNGTDHMEGNLDMRSYSLVGTSYKVAIGWNALEGTSYRTKIGTKENPPILPAMTTAERDALPAANGLVIYNTTENRCEEYGDGSWGAFGEAGSGHELLSATHTDTAASAVSRGSIIVGDSTPEWAELAVGGAGTYLKADGADAAWGALGDHDHTGDAGDGGQLDHGAALAGLADDDHSQYLLATGTRAGASGQAQGFGANGIACDVIAESTGAAGVTIDTVLIKDGNVDGVDVSALASRYNTGNICLPASAWWPCTTSGCSALTQTEYATNKQNIQSLDFDTGSDEFAATTLFMPADWNGGTITGVPYWTAAGGSSAQTVCWALQGRAYANDDAVDQARGTAQASTDTWLANGDTHIGPATSAITLAGSPAALQMVHLRCYRDVSEDDMSGDAKLLGWMITYTRA</sequence>
<name>A0A6M3IXU6_9ZZZZ</name>
<evidence type="ECO:0000313" key="2">
    <source>
        <dbReference type="EMBL" id="QJA81831.1"/>
    </source>
</evidence>
<evidence type="ECO:0008006" key="3">
    <source>
        <dbReference type="Google" id="ProtNLM"/>
    </source>
</evidence>
<gene>
    <name evidence="2" type="ORF">MM415A00491_0005</name>
    <name evidence="1" type="ORF">MM415B00796_0005</name>
</gene>
<reference evidence="1" key="1">
    <citation type="submission" date="2020-03" db="EMBL/GenBank/DDBJ databases">
        <title>The deep terrestrial virosphere.</title>
        <authorList>
            <person name="Holmfeldt K."/>
            <person name="Nilsson E."/>
            <person name="Simone D."/>
            <person name="Lopez-Fernandez M."/>
            <person name="Wu X."/>
            <person name="de Brujin I."/>
            <person name="Lundin D."/>
            <person name="Andersson A."/>
            <person name="Bertilsson S."/>
            <person name="Dopson M."/>
        </authorList>
    </citation>
    <scope>NUCLEOTIDE SEQUENCE</scope>
    <source>
        <strain evidence="2">MM415A00491</strain>
        <strain evidence="1">MM415B00796</strain>
    </source>
</reference>
<dbReference type="EMBL" id="MT141468">
    <property type="protein sequence ID" value="QJA62330.1"/>
    <property type="molecule type" value="Genomic_DNA"/>
</dbReference>
<evidence type="ECO:0000313" key="1">
    <source>
        <dbReference type="EMBL" id="QJA62330.1"/>
    </source>
</evidence>